<evidence type="ECO:0000256" key="6">
    <source>
        <dbReference type="ARBA" id="ARBA00023284"/>
    </source>
</evidence>
<dbReference type="InterPro" id="IPR050260">
    <property type="entry name" value="FAD-bd_OxRdtase"/>
</dbReference>
<dbReference type="InterPro" id="IPR036873">
    <property type="entry name" value="Rhodanese-like_dom_sf"/>
</dbReference>
<dbReference type="RefSeq" id="WP_377933847.1">
    <property type="nucleotide sequence ID" value="NZ_JBHUEA010000010.1"/>
</dbReference>
<dbReference type="CDD" id="cd01524">
    <property type="entry name" value="RHOD_Pyr_redox"/>
    <property type="match status" value="1"/>
</dbReference>
<evidence type="ECO:0000259" key="7">
    <source>
        <dbReference type="PROSITE" id="PS50206"/>
    </source>
</evidence>
<keyword evidence="6" id="KW-0676">Redox-active center</keyword>
<accession>A0ABW4LDB6</accession>
<comment type="similarity">
    <text evidence="2">Belongs to the class-III pyridine nucleotide-disulfide oxidoreductase family.</text>
</comment>
<name>A0ABW4LDB6_9MICO</name>
<evidence type="ECO:0000256" key="4">
    <source>
        <dbReference type="ARBA" id="ARBA00022827"/>
    </source>
</evidence>
<dbReference type="Proteomes" id="UP001597347">
    <property type="component" value="Unassembled WGS sequence"/>
</dbReference>
<dbReference type="Pfam" id="PF00581">
    <property type="entry name" value="Rhodanese"/>
    <property type="match status" value="1"/>
</dbReference>
<dbReference type="SUPFAM" id="SSF55424">
    <property type="entry name" value="FAD/NAD-linked reductases, dimerisation (C-terminal) domain"/>
    <property type="match status" value="1"/>
</dbReference>
<dbReference type="InterPro" id="IPR023753">
    <property type="entry name" value="FAD/NAD-binding_dom"/>
</dbReference>
<dbReference type="EMBL" id="JBHUEA010000010">
    <property type="protein sequence ID" value="MFD1721533.1"/>
    <property type="molecule type" value="Genomic_DNA"/>
</dbReference>
<organism evidence="8 9">
    <name type="scientific">Amnibacterium endophyticum</name>
    <dbReference type="NCBI Taxonomy" id="2109337"/>
    <lineage>
        <taxon>Bacteria</taxon>
        <taxon>Bacillati</taxon>
        <taxon>Actinomycetota</taxon>
        <taxon>Actinomycetes</taxon>
        <taxon>Micrococcales</taxon>
        <taxon>Microbacteriaceae</taxon>
        <taxon>Amnibacterium</taxon>
    </lineage>
</organism>
<keyword evidence="3" id="KW-0285">Flavoprotein</keyword>
<evidence type="ECO:0000256" key="2">
    <source>
        <dbReference type="ARBA" id="ARBA00009130"/>
    </source>
</evidence>
<keyword evidence="4" id="KW-0274">FAD</keyword>
<dbReference type="Pfam" id="PF07992">
    <property type="entry name" value="Pyr_redox_2"/>
    <property type="match status" value="1"/>
</dbReference>
<dbReference type="SMART" id="SM00450">
    <property type="entry name" value="RHOD"/>
    <property type="match status" value="1"/>
</dbReference>
<dbReference type="InterPro" id="IPR001763">
    <property type="entry name" value="Rhodanese-like_dom"/>
</dbReference>
<dbReference type="PRINTS" id="PR00368">
    <property type="entry name" value="FADPNR"/>
</dbReference>
<dbReference type="SUPFAM" id="SSF51905">
    <property type="entry name" value="FAD/NAD(P)-binding domain"/>
    <property type="match status" value="2"/>
</dbReference>
<evidence type="ECO:0000313" key="8">
    <source>
        <dbReference type="EMBL" id="MFD1721533.1"/>
    </source>
</evidence>
<reference evidence="9" key="1">
    <citation type="journal article" date="2019" name="Int. J. Syst. Evol. Microbiol.">
        <title>The Global Catalogue of Microorganisms (GCM) 10K type strain sequencing project: providing services to taxonomists for standard genome sequencing and annotation.</title>
        <authorList>
            <consortium name="The Broad Institute Genomics Platform"/>
            <consortium name="The Broad Institute Genome Sequencing Center for Infectious Disease"/>
            <person name="Wu L."/>
            <person name="Ma J."/>
        </authorList>
    </citation>
    <scope>NUCLEOTIDE SEQUENCE [LARGE SCALE GENOMIC DNA]</scope>
    <source>
        <strain evidence="9">CGMCC 1.12471</strain>
    </source>
</reference>
<dbReference type="PRINTS" id="PR00411">
    <property type="entry name" value="PNDRDTASEI"/>
</dbReference>
<evidence type="ECO:0000256" key="3">
    <source>
        <dbReference type="ARBA" id="ARBA00022630"/>
    </source>
</evidence>
<proteinExistence type="inferred from homology"/>
<dbReference type="Gene3D" id="3.40.250.10">
    <property type="entry name" value="Rhodanese-like domain"/>
    <property type="match status" value="1"/>
</dbReference>
<comment type="caution">
    <text evidence="8">The sequence shown here is derived from an EMBL/GenBank/DDBJ whole genome shotgun (WGS) entry which is preliminary data.</text>
</comment>
<dbReference type="PROSITE" id="PS50206">
    <property type="entry name" value="RHODANESE_3"/>
    <property type="match status" value="1"/>
</dbReference>
<dbReference type="PANTHER" id="PTHR43429">
    <property type="entry name" value="PYRIDINE NUCLEOTIDE-DISULFIDE OXIDOREDUCTASE DOMAIN-CONTAINING"/>
    <property type="match status" value="1"/>
</dbReference>
<evidence type="ECO:0000256" key="5">
    <source>
        <dbReference type="ARBA" id="ARBA00023002"/>
    </source>
</evidence>
<dbReference type="SUPFAM" id="SSF52821">
    <property type="entry name" value="Rhodanese/Cell cycle control phosphatase"/>
    <property type="match status" value="1"/>
</dbReference>
<dbReference type="PANTHER" id="PTHR43429:SF1">
    <property type="entry name" value="NAD(P)H SULFUR OXIDOREDUCTASE (COA-DEPENDENT)"/>
    <property type="match status" value="1"/>
</dbReference>
<keyword evidence="9" id="KW-1185">Reference proteome</keyword>
<dbReference type="InterPro" id="IPR004099">
    <property type="entry name" value="Pyr_nucl-diS_OxRdtase_dimer"/>
</dbReference>
<dbReference type="InterPro" id="IPR036188">
    <property type="entry name" value="FAD/NAD-bd_sf"/>
</dbReference>
<evidence type="ECO:0000313" key="9">
    <source>
        <dbReference type="Proteomes" id="UP001597347"/>
    </source>
</evidence>
<protein>
    <submittedName>
        <fullName evidence="8">FAD-dependent oxidoreductase</fullName>
    </submittedName>
</protein>
<dbReference type="Gene3D" id="3.50.50.60">
    <property type="entry name" value="FAD/NAD(P)-binding domain"/>
    <property type="match status" value="3"/>
</dbReference>
<gene>
    <name evidence="8" type="ORF">ACFSBI_08225</name>
</gene>
<dbReference type="InterPro" id="IPR016156">
    <property type="entry name" value="FAD/NAD-linked_Rdtase_dimer_sf"/>
</dbReference>
<sequence length="555" mass="58056">MGRRVVIVGGVAAGMSAATRLRRLDEEASITVLEAGDHVSFANCGLPYHVGDVIPDRGALLRDAGQIAERFRLDVRRGHEVVALDRDARTVRVRSADGETDEPYDVLVLASGAAASPLPTDGSVPTHTLRTVEDMDAIRAAVDGGVRRAVVVGGGYIGLEATENLVRRGVEVSLVIRGDQVLRTLDAEMAAPVHEHLVAHGVALRFGAAAERVDAGHVVLDDGERLLADLVVDGTGVRPASSLAERSGLDIGPTGGIAVDARHRTSDPAILAAGDDAEKQDAIGGEPALVALAGLANRHGRAVADVIAEAPAATDAPPALGTAIVQVFGLAVATLGWTEARLREAGRAIRVVHTHPIDHAAYYPGAEQMTVKLMIDAEDDRLLGAQIVGRAGVDKRIDVLATAIAGGITASRLSQLELAYAPQFGSAKDPVNLAGYVAENLALGQAAAVQWHELPGLLADGWTLVDVRSPGEFARGAIPGAVNLPLDELRARHGELPADRVVVHCQVGQRGFTAARLLGQLGHDVANLDGGYRTWRDGEATRRQETDAEAAEQQG</sequence>
<feature type="domain" description="Rhodanese" evidence="7">
    <location>
        <begin position="458"/>
        <end position="540"/>
    </location>
</feature>
<keyword evidence="5" id="KW-0560">Oxidoreductase</keyword>
<dbReference type="Pfam" id="PF02852">
    <property type="entry name" value="Pyr_redox_dim"/>
    <property type="match status" value="1"/>
</dbReference>
<evidence type="ECO:0000256" key="1">
    <source>
        <dbReference type="ARBA" id="ARBA00001974"/>
    </source>
</evidence>
<comment type="cofactor">
    <cofactor evidence="1">
        <name>FAD</name>
        <dbReference type="ChEBI" id="CHEBI:57692"/>
    </cofactor>
</comment>